<dbReference type="OrthoDB" id="9134331at2"/>
<sequence>MHRLTTLAASVLALAGVAAAPASAEPLKVGYWSSGVSLGFGTFLQTKKFLEDQGFEVEYVTFPDVNAPTKALVVGGIDFAIGASAGSSLSATADGLPVSIILATQVADLYFAVAPDSEITSLSELAGKRVGGSPAGSATASITAAILDQNYDIAPDDYEAVPGNDSLLAQLLVQGEIDAAALRSVSLALVADANLKTIGSFREEWGKITGEDAAPVLGIGLIRDEWLEEHGEDAAARIVTAMRSAYEYGSAHKDEVATALMEAANISQETADAYAALWDDIYSVTMTPATVESLRTEFEVFKSVGTVSGEFGADKVLTGPFEASKAAD</sequence>
<name>A0A8B2NP56_9HYPH</name>
<comment type="caution">
    <text evidence="3">The sequence shown here is derived from an EMBL/GenBank/DDBJ whole genome shotgun (WGS) entry which is preliminary data.</text>
</comment>
<dbReference type="Pfam" id="PF09084">
    <property type="entry name" value="NMT1"/>
    <property type="match status" value="1"/>
</dbReference>
<evidence type="ECO:0000259" key="2">
    <source>
        <dbReference type="Pfam" id="PF09084"/>
    </source>
</evidence>
<gene>
    <name evidence="3" type="ORF">DLJ53_30025</name>
</gene>
<reference evidence="3 4" key="1">
    <citation type="submission" date="2018-05" db="EMBL/GenBank/DDBJ databases">
        <title>Acuticoccus sediminis sp. nov., isolated from deep-sea sediment of Indian Ocean.</title>
        <authorList>
            <person name="Liu X."/>
            <person name="Lai Q."/>
            <person name="Du Y."/>
            <person name="Sun F."/>
            <person name="Zhang X."/>
            <person name="Wang S."/>
            <person name="Shao Z."/>
        </authorList>
    </citation>
    <scope>NUCLEOTIDE SEQUENCE [LARGE SCALE GENOMIC DNA]</scope>
    <source>
        <strain evidence="3 4">PTG4-2</strain>
    </source>
</reference>
<dbReference type="Gene3D" id="3.40.190.10">
    <property type="entry name" value="Periplasmic binding protein-like II"/>
    <property type="match status" value="3"/>
</dbReference>
<keyword evidence="4" id="KW-1185">Reference proteome</keyword>
<protein>
    <submittedName>
        <fullName evidence="3">Nitrate ABC transporter substrate-binding protein</fullName>
    </submittedName>
</protein>
<dbReference type="RefSeq" id="WP_111352009.1">
    <property type="nucleotide sequence ID" value="NZ_JAIWKD010000009.1"/>
</dbReference>
<proteinExistence type="predicted"/>
<feature type="chain" id="PRO_5032487275" evidence="1">
    <location>
        <begin position="25"/>
        <end position="328"/>
    </location>
</feature>
<accession>A0A8B2NP56</accession>
<organism evidence="3 4">
    <name type="scientific">Acuticoccus sediminis</name>
    <dbReference type="NCBI Taxonomy" id="2184697"/>
    <lineage>
        <taxon>Bacteria</taxon>
        <taxon>Pseudomonadati</taxon>
        <taxon>Pseudomonadota</taxon>
        <taxon>Alphaproteobacteria</taxon>
        <taxon>Hyphomicrobiales</taxon>
        <taxon>Amorphaceae</taxon>
        <taxon>Acuticoccus</taxon>
    </lineage>
</organism>
<dbReference type="PANTHER" id="PTHR30024:SF21">
    <property type="entry name" value="ABC TRANSPORTER SUBSTRATE-BINDING PROTEIN"/>
    <property type="match status" value="1"/>
</dbReference>
<dbReference type="PANTHER" id="PTHR30024">
    <property type="entry name" value="ALIPHATIC SULFONATES-BINDING PROTEIN-RELATED"/>
    <property type="match status" value="1"/>
</dbReference>
<dbReference type="Proteomes" id="UP000249590">
    <property type="component" value="Unassembled WGS sequence"/>
</dbReference>
<feature type="domain" description="SsuA/THI5-like" evidence="2">
    <location>
        <begin position="45"/>
        <end position="190"/>
    </location>
</feature>
<feature type="signal peptide" evidence="1">
    <location>
        <begin position="1"/>
        <end position="24"/>
    </location>
</feature>
<dbReference type="InterPro" id="IPR015168">
    <property type="entry name" value="SsuA/THI5"/>
</dbReference>
<dbReference type="EMBL" id="QHHQ01000009">
    <property type="protein sequence ID" value="RAH97432.1"/>
    <property type="molecule type" value="Genomic_DNA"/>
</dbReference>
<keyword evidence="1" id="KW-0732">Signal</keyword>
<evidence type="ECO:0000313" key="3">
    <source>
        <dbReference type="EMBL" id="RAH97432.1"/>
    </source>
</evidence>
<evidence type="ECO:0000313" key="4">
    <source>
        <dbReference type="Proteomes" id="UP000249590"/>
    </source>
</evidence>
<dbReference type="SUPFAM" id="SSF53850">
    <property type="entry name" value="Periplasmic binding protein-like II"/>
    <property type="match status" value="1"/>
</dbReference>
<evidence type="ECO:0000256" key="1">
    <source>
        <dbReference type="SAM" id="SignalP"/>
    </source>
</evidence>
<dbReference type="AlphaFoldDB" id="A0A8B2NP56"/>